<proteinExistence type="predicted"/>
<accession>A0A7H0G131</accession>
<sequence>MKVLLPVLSAVVATGLGLGQARAQEHDHHGAAALGDVNFPVSCTPAAQEKFNTTVALLYSFYWEEIDRAIADVLAADPTCAMAYWAKAVASIDNALGSPPTPKQEQQGWDAVQQAKRLGGRTPRERDYIDAVALVFKDHASMPFAQRAKAYENALAQLHARYPDDTEATILYAFWLQVTADRNDQTYAQQLRSAKLLEPLFPRQPNHPGIAHFLIHAYDFPAIAAQGVAAAERYAAIAPDSPHALHMPSHIFSRVGRWQDSIATNTRSRAASHSDRDVYHATDYLVYASLQLARDAEARRWVEFVDTTKPNEETRQIAYAGAAIPARYALERGDWKTAATLALHPTPAQFNWSPFPEGEAVNAYARGLGAARSGDAAAAKVELARLAALRAAMVAQKKAYWIEQADIQAGAISAWIARAEGRNDEALQLMRETADREDRTEEHIMMPGRVLPVREMLGDLLLQLEQPAQARAVFAQSLVNDPNRLHSLYGVAQAAERAGDRRAAKAAYARLLAQADAASERGELAHARRFVGHRR</sequence>
<organism evidence="1 2">
    <name type="scientific">Agrilutibacter terrestris</name>
    <dbReference type="NCBI Taxonomy" id="2865112"/>
    <lineage>
        <taxon>Bacteria</taxon>
        <taxon>Pseudomonadati</taxon>
        <taxon>Pseudomonadota</taxon>
        <taxon>Gammaproteobacteria</taxon>
        <taxon>Lysobacterales</taxon>
        <taxon>Lysobacteraceae</taxon>
        <taxon>Agrilutibacter</taxon>
    </lineage>
</organism>
<reference evidence="1 2" key="1">
    <citation type="submission" date="2020-08" db="EMBL/GenBank/DDBJ databases">
        <title>Lysobacter sp. II4 sp. nov., isolated from soil.</title>
        <authorList>
            <person name="Woo C.Y."/>
            <person name="Kim J."/>
        </authorList>
    </citation>
    <scope>NUCLEOTIDE SEQUENCE [LARGE SCALE GENOMIC DNA]</scope>
    <source>
        <strain evidence="1 2">II4</strain>
    </source>
</reference>
<dbReference type="AlphaFoldDB" id="A0A7H0G131"/>
<evidence type="ECO:0000313" key="1">
    <source>
        <dbReference type="EMBL" id="QNP41997.1"/>
    </source>
</evidence>
<dbReference type="Gene3D" id="1.25.40.10">
    <property type="entry name" value="Tetratricopeptide repeat domain"/>
    <property type="match status" value="1"/>
</dbReference>
<evidence type="ECO:0008006" key="3">
    <source>
        <dbReference type="Google" id="ProtNLM"/>
    </source>
</evidence>
<evidence type="ECO:0000313" key="2">
    <source>
        <dbReference type="Proteomes" id="UP000516018"/>
    </source>
</evidence>
<dbReference type="KEGG" id="lsx:H8B22_07330"/>
<dbReference type="Proteomes" id="UP000516018">
    <property type="component" value="Chromosome"/>
</dbReference>
<dbReference type="InterPro" id="IPR011990">
    <property type="entry name" value="TPR-like_helical_dom_sf"/>
</dbReference>
<dbReference type="RefSeq" id="WP_187713431.1">
    <property type="nucleotide sequence ID" value="NZ_CP060820.1"/>
</dbReference>
<protein>
    <recommendedName>
        <fullName evidence="3">Tetratricopeptide repeat protein</fullName>
    </recommendedName>
</protein>
<dbReference type="PANTHER" id="PTHR45588:SF1">
    <property type="entry name" value="WW DOMAIN-CONTAINING PROTEIN"/>
    <property type="match status" value="1"/>
</dbReference>
<name>A0A7H0G131_9GAMM</name>
<gene>
    <name evidence="1" type="ORF">H8B22_07330</name>
</gene>
<dbReference type="PANTHER" id="PTHR45588">
    <property type="entry name" value="TPR DOMAIN-CONTAINING PROTEIN"/>
    <property type="match status" value="1"/>
</dbReference>
<dbReference type="EMBL" id="CP060820">
    <property type="protein sequence ID" value="QNP41997.1"/>
    <property type="molecule type" value="Genomic_DNA"/>
</dbReference>
<dbReference type="SUPFAM" id="SSF48452">
    <property type="entry name" value="TPR-like"/>
    <property type="match status" value="1"/>
</dbReference>
<keyword evidence="2" id="KW-1185">Reference proteome</keyword>